<dbReference type="GO" id="GO:0015074">
    <property type="term" value="P:DNA integration"/>
    <property type="evidence" value="ECO:0007669"/>
    <property type="project" value="InterPro"/>
</dbReference>
<dbReference type="InterPro" id="IPR010998">
    <property type="entry name" value="Integrase_recombinase_N"/>
</dbReference>
<proteinExistence type="predicted"/>
<dbReference type="OrthoDB" id="443399at2759"/>
<gene>
    <name evidence="3" type="ORF">SNEC2469_LOCUS187</name>
</gene>
<dbReference type="InterPro" id="IPR011010">
    <property type="entry name" value="DNA_brk_join_enz"/>
</dbReference>
<dbReference type="Gene3D" id="1.10.443.10">
    <property type="entry name" value="Intergrase catalytic core"/>
    <property type="match status" value="1"/>
</dbReference>
<dbReference type="EMBL" id="CAJNJA010000003">
    <property type="protein sequence ID" value="CAE7150879.1"/>
    <property type="molecule type" value="Genomic_DNA"/>
</dbReference>
<accession>A0A812ILD4</accession>
<name>A0A812ILD4_9DINO</name>
<evidence type="ECO:0000256" key="1">
    <source>
        <dbReference type="ARBA" id="ARBA00023125"/>
    </source>
</evidence>
<dbReference type="GO" id="GO:0006310">
    <property type="term" value="P:DNA recombination"/>
    <property type="evidence" value="ECO:0007669"/>
    <property type="project" value="UniProtKB-KW"/>
</dbReference>
<keyword evidence="2" id="KW-0233">DNA recombination</keyword>
<keyword evidence="4" id="KW-1185">Reference proteome</keyword>
<dbReference type="Proteomes" id="UP000601435">
    <property type="component" value="Unassembled WGS sequence"/>
</dbReference>
<dbReference type="PANTHER" id="PTHR34605">
    <property type="entry name" value="PHAGE_INTEGRASE DOMAIN-CONTAINING PROTEIN"/>
    <property type="match status" value="1"/>
</dbReference>
<evidence type="ECO:0000313" key="4">
    <source>
        <dbReference type="Proteomes" id="UP000601435"/>
    </source>
</evidence>
<dbReference type="SUPFAM" id="SSF56349">
    <property type="entry name" value="DNA breaking-rejoining enzymes"/>
    <property type="match status" value="1"/>
</dbReference>
<evidence type="ECO:0000313" key="3">
    <source>
        <dbReference type="EMBL" id="CAE7150879.1"/>
    </source>
</evidence>
<sequence>MDRGQLVCLFGREHHKQYAGVYGKWRAWAKRQGWATEFLDKSLPAEENENKLLSFLGYLLGASPATLKQAVFAIKDGHKRSGQGDPTEKMFRLWMLLGGPGQKEKFDAIMIEAAVLMAWFFMLRAKEYCESNGIDYGMILRGTDLKFLDGPDHGDQLGVTRQFRKTKTDQEAYGTCKTMYESDISGICVVTALLEYRSIAPQRFDKGSESEALQPLFRWSGGQMLKRTQVQDLLQRAARGIGLPPERFRSHSLRIG</sequence>
<dbReference type="InterPro" id="IPR052925">
    <property type="entry name" value="Phage_Integrase-like_Recomb"/>
</dbReference>
<dbReference type="AlphaFoldDB" id="A0A812ILD4"/>
<comment type="caution">
    <text evidence="3">The sequence shown here is derived from an EMBL/GenBank/DDBJ whole genome shotgun (WGS) entry which is preliminary data.</text>
</comment>
<dbReference type="Gene3D" id="1.10.150.130">
    <property type="match status" value="1"/>
</dbReference>
<evidence type="ECO:0000256" key="2">
    <source>
        <dbReference type="ARBA" id="ARBA00023172"/>
    </source>
</evidence>
<dbReference type="GO" id="GO:0003677">
    <property type="term" value="F:DNA binding"/>
    <property type="evidence" value="ECO:0007669"/>
    <property type="project" value="UniProtKB-KW"/>
</dbReference>
<keyword evidence="1" id="KW-0238">DNA-binding</keyword>
<dbReference type="PANTHER" id="PTHR34605:SF4">
    <property type="entry name" value="DNA ADENINE METHYLTRANSFERASE"/>
    <property type="match status" value="1"/>
</dbReference>
<reference evidence="3" key="1">
    <citation type="submission" date="2021-02" db="EMBL/GenBank/DDBJ databases">
        <authorList>
            <person name="Dougan E. K."/>
            <person name="Rhodes N."/>
            <person name="Thang M."/>
            <person name="Chan C."/>
        </authorList>
    </citation>
    <scope>NUCLEOTIDE SEQUENCE</scope>
</reference>
<protein>
    <submittedName>
        <fullName evidence="3">Uncharacterized protein</fullName>
    </submittedName>
</protein>
<organism evidence="3 4">
    <name type="scientific">Symbiodinium necroappetens</name>
    <dbReference type="NCBI Taxonomy" id="1628268"/>
    <lineage>
        <taxon>Eukaryota</taxon>
        <taxon>Sar</taxon>
        <taxon>Alveolata</taxon>
        <taxon>Dinophyceae</taxon>
        <taxon>Suessiales</taxon>
        <taxon>Symbiodiniaceae</taxon>
        <taxon>Symbiodinium</taxon>
    </lineage>
</organism>
<dbReference type="InterPro" id="IPR013762">
    <property type="entry name" value="Integrase-like_cat_sf"/>
</dbReference>